<keyword evidence="1" id="KW-0479">Metal-binding</keyword>
<dbReference type="InterPro" id="IPR011992">
    <property type="entry name" value="EF-hand-dom_pair"/>
</dbReference>
<dbReference type="OMA" id="LKFAFRM"/>
<keyword evidence="5" id="KW-1185">Reference proteome</keyword>
<accession>F4PVW5</accession>
<proteinExistence type="predicted"/>
<keyword evidence="2" id="KW-0677">Repeat</keyword>
<dbReference type="Proteomes" id="UP000007797">
    <property type="component" value="Unassembled WGS sequence"/>
</dbReference>
<evidence type="ECO:0000313" key="5">
    <source>
        <dbReference type="Proteomes" id="UP000007797"/>
    </source>
</evidence>
<evidence type="ECO:0000259" key="3">
    <source>
        <dbReference type="PROSITE" id="PS50222"/>
    </source>
</evidence>
<dbReference type="AlphaFoldDB" id="F4PVW5"/>
<name>F4PVW5_CACFS</name>
<dbReference type="InterPro" id="IPR002048">
    <property type="entry name" value="EF_hand_dom"/>
</dbReference>
<dbReference type="EMBL" id="GL883013">
    <property type="protein sequence ID" value="EGG20129.1"/>
    <property type="molecule type" value="Genomic_DNA"/>
</dbReference>
<reference evidence="5" key="1">
    <citation type="journal article" date="2011" name="Genome Res.">
        <title>Phylogeny-wide analysis of social amoeba genomes highlights ancient origins for complex intercellular communication.</title>
        <authorList>
            <person name="Heidel A.J."/>
            <person name="Lawal H.M."/>
            <person name="Felder M."/>
            <person name="Schilde C."/>
            <person name="Helps N.R."/>
            <person name="Tunggal B."/>
            <person name="Rivero F."/>
            <person name="John U."/>
            <person name="Schleicher M."/>
            <person name="Eichinger L."/>
            <person name="Platzer M."/>
            <person name="Noegel A.A."/>
            <person name="Schaap P."/>
            <person name="Gloeckner G."/>
        </authorList>
    </citation>
    <scope>NUCLEOTIDE SEQUENCE [LARGE SCALE GENOMIC DNA]</scope>
    <source>
        <strain evidence="5">SH3</strain>
    </source>
</reference>
<dbReference type="RefSeq" id="XP_004367112.1">
    <property type="nucleotide sequence ID" value="XM_004367055.1"/>
</dbReference>
<dbReference type="KEGG" id="dfa:DFA_07249"/>
<dbReference type="PROSITE" id="PS50222">
    <property type="entry name" value="EF_HAND_2"/>
    <property type="match status" value="2"/>
</dbReference>
<feature type="domain" description="EF-hand" evidence="3">
    <location>
        <begin position="132"/>
        <end position="167"/>
    </location>
</feature>
<dbReference type="GeneID" id="14872530"/>
<organism evidence="4 5">
    <name type="scientific">Cavenderia fasciculata</name>
    <name type="common">Slime mold</name>
    <name type="synonym">Dictyostelium fasciculatum</name>
    <dbReference type="NCBI Taxonomy" id="261658"/>
    <lineage>
        <taxon>Eukaryota</taxon>
        <taxon>Amoebozoa</taxon>
        <taxon>Evosea</taxon>
        <taxon>Eumycetozoa</taxon>
        <taxon>Dictyostelia</taxon>
        <taxon>Acytosteliales</taxon>
        <taxon>Cavenderiaceae</taxon>
        <taxon>Cavenderia</taxon>
    </lineage>
</organism>
<evidence type="ECO:0000256" key="2">
    <source>
        <dbReference type="ARBA" id="ARBA00022737"/>
    </source>
</evidence>
<protein>
    <submittedName>
        <fullName evidence="4">Calcium-binding EF-hand domain-containing protein</fullName>
    </submittedName>
</protein>
<dbReference type="GO" id="GO:0005509">
    <property type="term" value="F:calcium ion binding"/>
    <property type="evidence" value="ECO:0007669"/>
    <property type="project" value="InterPro"/>
</dbReference>
<dbReference type="PANTHER" id="PTHR45942">
    <property type="entry name" value="PROTEIN PHOSPATASE 3 REGULATORY SUBUNIT B ALPHA ISOFORM TYPE 1"/>
    <property type="match status" value="1"/>
</dbReference>
<dbReference type="OrthoDB" id="191686at2759"/>
<dbReference type="SUPFAM" id="SSF47473">
    <property type="entry name" value="EF-hand"/>
    <property type="match status" value="1"/>
</dbReference>
<feature type="domain" description="EF-hand" evidence="3">
    <location>
        <begin position="26"/>
        <end position="61"/>
    </location>
</feature>
<evidence type="ECO:0000256" key="1">
    <source>
        <dbReference type="ARBA" id="ARBA00022723"/>
    </source>
</evidence>
<evidence type="ECO:0000313" key="4">
    <source>
        <dbReference type="EMBL" id="EGG20129.1"/>
    </source>
</evidence>
<dbReference type="Pfam" id="PF13499">
    <property type="entry name" value="EF-hand_7"/>
    <property type="match status" value="1"/>
</dbReference>
<dbReference type="STRING" id="1054147.F4PVW5"/>
<dbReference type="Gene3D" id="1.10.238.10">
    <property type="entry name" value="EF-hand"/>
    <property type="match status" value="1"/>
</dbReference>
<gene>
    <name evidence="4" type="primary">cnbB</name>
    <name evidence="4" type="ORF">DFA_07249</name>
</gene>
<sequence length="180" mass="20584">MGVNKSTLRTEEIEEVQQITGVFSQKEIKRLFKRFKRLDKEEKGVINVEDFPGIPELSMNPLLPRLIAIFDVNRDSQLNFAQFVNTLSVFHPNAKKEDKLKLYDINNIGYITKGDIETVLTMMVGNNLLKDQVATIVAETFEDADKGNKGKLSFDDFKNSFQDTMPENLLSIQFSNPYDV</sequence>